<dbReference type="PANTHER" id="PTHR11786:SF0">
    <property type="entry name" value="ARYLAMINE N-ACETYLTRANSFERASE 4-RELATED"/>
    <property type="match status" value="1"/>
</dbReference>
<evidence type="ECO:0000313" key="4">
    <source>
        <dbReference type="Proteomes" id="UP000799750"/>
    </source>
</evidence>
<comment type="similarity">
    <text evidence="1 2">Belongs to the arylamine N-acetyltransferase family.</text>
</comment>
<proteinExistence type="inferred from homology"/>
<dbReference type="EMBL" id="MU004192">
    <property type="protein sequence ID" value="KAF2493451.1"/>
    <property type="molecule type" value="Genomic_DNA"/>
</dbReference>
<organism evidence="3 4">
    <name type="scientific">Lophium mytilinum</name>
    <dbReference type="NCBI Taxonomy" id="390894"/>
    <lineage>
        <taxon>Eukaryota</taxon>
        <taxon>Fungi</taxon>
        <taxon>Dikarya</taxon>
        <taxon>Ascomycota</taxon>
        <taxon>Pezizomycotina</taxon>
        <taxon>Dothideomycetes</taxon>
        <taxon>Pleosporomycetidae</taxon>
        <taxon>Mytilinidiales</taxon>
        <taxon>Mytilinidiaceae</taxon>
        <taxon>Lophium</taxon>
    </lineage>
</organism>
<dbReference type="InterPro" id="IPR053710">
    <property type="entry name" value="Arylamine_NAT_domain_sf"/>
</dbReference>
<protein>
    <submittedName>
        <fullName evidence="3">Arylamine N-acetyltransferase 1</fullName>
    </submittedName>
</protein>
<dbReference type="GO" id="GO:0016407">
    <property type="term" value="F:acetyltransferase activity"/>
    <property type="evidence" value="ECO:0007669"/>
    <property type="project" value="InterPro"/>
</dbReference>
<dbReference type="OrthoDB" id="10260017at2759"/>
<dbReference type="Pfam" id="PF00797">
    <property type="entry name" value="Acetyltransf_2"/>
    <property type="match status" value="1"/>
</dbReference>
<name>A0A6A6QM51_9PEZI</name>
<gene>
    <name evidence="3" type="ORF">BU16DRAFT_528749</name>
</gene>
<dbReference type="SUPFAM" id="SSF54001">
    <property type="entry name" value="Cysteine proteinases"/>
    <property type="match status" value="1"/>
</dbReference>
<dbReference type="Proteomes" id="UP000799750">
    <property type="component" value="Unassembled WGS sequence"/>
</dbReference>
<evidence type="ECO:0000313" key="3">
    <source>
        <dbReference type="EMBL" id="KAF2493451.1"/>
    </source>
</evidence>
<dbReference type="PANTHER" id="PTHR11786">
    <property type="entry name" value="N-HYDROXYARYLAMINE O-ACETYLTRANSFERASE"/>
    <property type="match status" value="1"/>
</dbReference>
<dbReference type="AlphaFoldDB" id="A0A6A6QM51"/>
<sequence length="314" mass="35947">MPVQIRTFSRDQIEKYFARIRLPSKYQKFDVSKDSNTDALAFLGVLQKYHLSAVPFENLSVHYSPHRHVSIHADELFNKIVESDGRGGYCMENNRLFGTLLKSLGFKLYSAGARVNEGHGYTGWGHMINIVSVGQDKYMVDVGFGPNGALCPLKLDRSGLEYPHIAPGSIRLSWRNIEDNTDPDQRLWIYEHRINDGVDFGEVYCFTELEFLPCDYAVMNHFTSTSTESMFTHMIICAKHVLGGDDDKEIVGVVILHRDSLKWRMLGKNEREQKFETEADRLKALEDVFRIKLSPAEQNGIRARVTEIRSSMDF</sequence>
<dbReference type="Gene3D" id="3.30.2140.20">
    <property type="match status" value="1"/>
</dbReference>
<evidence type="ECO:0000256" key="1">
    <source>
        <dbReference type="ARBA" id="ARBA00006547"/>
    </source>
</evidence>
<evidence type="ECO:0000256" key="2">
    <source>
        <dbReference type="RuleBase" id="RU003452"/>
    </source>
</evidence>
<dbReference type="InterPro" id="IPR001447">
    <property type="entry name" value="Arylamine_N-AcTrfase"/>
</dbReference>
<keyword evidence="4" id="KW-1185">Reference proteome</keyword>
<dbReference type="InterPro" id="IPR038765">
    <property type="entry name" value="Papain-like_cys_pep_sf"/>
</dbReference>
<reference evidence="3" key="1">
    <citation type="journal article" date="2020" name="Stud. Mycol.">
        <title>101 Dothideomycetes genomes: a test case for predicting lifestyles and emergence of pathogens.</title>
        <authorList>
            <person name="Haridas S."/>
            <person name="Albert R."/>
            <person name="Binder M."/>
            <person name="Bloem J."/>
            <person name="Labutti K."/>
            <person name="Salamov A."/>
            <person name="Andreopoulos B."/>
            <person name="Baker S."/>
            <person name="Barry K."/>
            <person name="Bills G."/>
            <person name="Bluhm B."/>
            <person name="Cannon C."/>
            <person name="Castanera R."/>
            <person name="Culley D."/>
            <person name="Daum C."/>
            <person name="Ezra D."/>
            <person name="Gonzalez J."/>
            <person name="Henrissat B."/>
            <person name="Kuo A."/>
            <person name="Liang C."/>
            <person name="Lipzen A."/>
            <person name="Lutzoni F."/>
            <person name="Magnuson J."/>
            <person name="Mondo S."/>
            <person name="Nolan M."/>
            <person name="Ohm R."/>
            <person name="Pangilinan J."/>
            <person name="Park H.-J."/>
            <person name="Ramirez L."/>
            <person name="Alfaro M."/>
            <person name="Sun H."/>
            <person name="Tritt A."/>
            <person name="Yoshinaga Y."/>
            <person name="Zwiers L.-H."/>
            <person name="Turgeon B."/>
            <person name="Goodwin S."/>
            <person name="Spatafora J."/>
            <person name="Crous P."/>
            <person name="Grigoriev I."/>
        </authorList>
    </citation>
    <scope>NUCLEOTIDE SEQUENCE</scope>
    <source>
        <strain evidence="3">CBS 269.34</strain>
    </source>
</reference>
<dbReference type="PRINTS" id="PR01543">
    <property type="entry name" value="ANATRNSFRASE"/>
</dbReference>
<accession>A0A6A6QM51</accession>
<keyword evidence="2 3" id="KW-0808">Transferase</keyword>
<keyword evidence="2" id="KW-0012">Acyltransferase</keyword>